<feature type="transmembrane region" description="Helical" evidence="7">
    <location>
        <begin position="103"/>
        <end position="122"/>
    </location>
</feature>
<protein>
    <submittedName>
        <fullName evidence="10">Cation:proton antiporter</fullName>
    </submittedName>
</protein>
<feature type="domain" description="Cation/H+ exchanger transmembrane" evidence="8">
    <location>
        <begin position="27"/>
        <end position="382"/>
    </location>
</feature>
<dbReference type="InterPro" id="IPR003148">
    <property type="entry name" value="RCK_N"/>
</dbReference>
<evidence type="ECO:0000313" key="10">
    <source>
        <dbReference type="EMBL" id="MDG2989394.1"/>
    </source>
</evidence>
<sequence length="561" mass="61274">MFSLNPGAILMELLNNPFYETAFLLIISATLGAIALKLRQPLIIAFIAVGLLAGPSVLGWFKPSPQIELLSELGISLLLFVVGLKLDLHLIRSMGIVSLTTGLGQVIFTSVIGFLISLGLGYGFLNALYIAVALTFSSTIIIVKLLSDKREIDSLHGRIALGFLIVQDLVVVLVMIMLSSLRDTEGISIPMIVISLVLKGGVLLGGVALLMAYALPKLLHHLAKSQELLLLFAIAWAVSLSAASELLDFSAEVGAFLAGISLASTTYREAIAARLVSIRDFLLLFFFVNLGSHLNLSVLGDQFLPAIVLSLFVLIGNPLIVMIIMGYLGYRKRTGLLAGLTVAQISEFSLILVALGLNLGHIDESTVGLITLVGIITIGLSTYLILYSHILYEFLAPYLGIFERKIPHREEAGDTPESSLDVDVVVYGLGRYGGWLVNRLRHKGLEVYGVDFDPENVRRWRRQGLSAHYGDAEDPEYPSHLPLNTAKWVVSSLPGTRINLTLLHSLRHHGYQGKIAVTVHQDHEDEILRNRDVDLVLRPFVDAAEQAADELLEDLRGQQLI</sequence>
<dbReference type="Gene3D" id="3.40.50.720">
    <property type="entry name" value="NAD(P)-binding Rossmann-like Domain"/>
    <property type="match status" value="1"/>
</dbReference>
<dbReference type="SUPFAM" id="SSF51735">
    <property type="entry name" value="NAD(P)-binding Rossmann-fold domains"/>
    <property type="match status" value="1"/>
</dbReference>
<keyword evidence="6 7" id="KW-0472">Membrane</keyword>
<dbReference type="Pfam" id="PF02254">
    <property type="entry name" value="TrkA_N"/>
    <property type="match status" value="1"/>
</dbReference>
<keyword evidence="11" id="KW-1185">Reference proteome</keyword>
<feature type="transmembrane region" description="Helical" evidence="7">
    <location>
        <begin position="128"/>
        <end position="147"/>
    </location>
</feature>
<feature type="transmembrane region" description="Helical" evidence="7">
    <location>
        <begin position="335"/>
        <end position="357"/>
    </location>
</feature>
<evidence type="ECO:0000259" key="8">
    <source>
        <dbReference type="Pfam" id="PF00999"/>
    </source>
</evidence>
<keyword evidence="5 7" id="KW-1133">Transmembrane helix</keyword>
<evidence type="ECO:0000256" key="4">
    <source>
        <dbReference type="ARBA" id="ARBA00022692"/>
    </source>
</evidence>
<evidence type="ECO:0000256" key="5">
    <source>
        <dbReference type="ARBA" id="ARBA00022989"/>
    </source>
</evidence>
<dbReference type="InterPro" id="IPR038770">
    <property type="entry name" value="Na+/solute_symporter_sf"/>
</dbReference>
<feature type="transmembrane region" description="Helical" evidence="7">
    <location>
        <begin position="306"/>
        <end position="328"/>
    </location>
</feature>
<accession>A0ABT6EU18</accession>
<feature type="domain" description="RCK N-terminal" evidence="9">
    <location>
        <begin position="424"/>
        <end position="539"/>
    </location>
</feature>
<feature type="transmembrane region" description="Helical" evidence="7">
    <location>
        <begin position="369"/>
        <end position="395"/>
    </location>
</feature>
<keyword evidence="4 7" id="KW-0812">Transmembrane</keyword>
<feature type="transmembrane region" description="Helical" evidence="7">
    <location>
        <begin position="187"/>
        <end position="216"/>
    </location>
</feature>
<feature type="transmembrane region" description="Helical" evidence="7">
    <location>
        <begin position="228"/>
        <end position="247"/>
    </location>
</feature>
<dbReference type="Pfam" id="PF00999">
    <property type="entry name" value="Na_H_Exchanger"/>
    <property type="match status" value="1"/>
</dbReference>
<dbReference type="PANTHER" id="PTHR42751:SF3">
    <property type="entry name" value="SODIUM_GLUTAMATE SYMPORTER"/>
    <property type="match status" value="1"/>
</dbReference>
<dbReference type="EMBL" id="JAKKUT010000001">
    <property type="protein sequence ID" value="MDG2989394.1"/>
    <property type="molecule type" value="Genomic_DNA"/>
</dbReference>
<organism evidence="10 11">
    <name type="scientific">Candidatus Synechococcus calcipolaris G9</name>
    <dbReference type="NCBI Taxonomy" id="1497997"/>
    <lineage>
        <taxon>Bacteria</taxon>
        <taxon>Bacillati</taxon>
        <taxon>Cyanobacteriota</taxon>
        <taxon>Cyanophyceae</taxon>
        <taxon>Synechococcales</taxon>
        <taxon>Synechococcaceae</taxon>
        <taxon>Synechococcus</taxon>
    </lineage>
</organism>
<evidence type="ECO:0000256" key="6">
    <source>
        <dbReference type="ARBA" id="ARBA00023136"/>
    </source>
</evidence>
<feature type="transmembrane region" description="Helical" evidence="7">
    <location>
        <begin position="159"/>
        <end position="181"/>
    </location>
</feature>
<evidence type="ECO:0000256" key="3">
    <source>
        <dbReference type="ARBA" id="ARBA00022448"/>
    </source>
</evidence>
<dbReference type="RefSeq" id="WP_277865320.1">
    <property type="nucleotide sequence ID" value="NZ_JAKKUT010000001.1"/>
</dbReference>
<gene>
    <name evidence="10" type="ORF">L3556_00385</name>
</gene>
<feature type="transmembrane region" description="Helical" evidence="7">
    <location>
        <begin position="73"/>
        <end position="91"/>
    </location>
</feature>
<keyword evidence="3" id="KW-0813">Transport</keyword>
<reference evidence="10" key="1">
    <citation type="journal article" date="2022" name="Genome Biol. Evol.">
        <title>A New Gene Family Diagnostic for Intracellular Biomineralization of Amorphous Ca Carbonates by Cyanobacteria.</title>
        <authorList>
            <person name="Benzerara K."/>
            <person name="Duprat E."/>
            <person name="Bitard-Feildel T."/>
            <person name="Caumes G."/>
            <person name="Cassier-Chauvat C."/>
            <person name="Chauvat F."/>
            <person name="Dezi M."/>
            <person name="Diop S.I."/>
            <person name="Gaschignard G."/>
            <person name="Gorgen S."/>
            <person name="Gugger M."/>
            <person name="Lopez-Garcia P."/>
            <person name="Millet M."/>
            <person name="Skouri-Panet F."/>
            <person name="Moreira D."/>
            <person name="Callebaut I."/>
        </authorList>
    </citation>
    <scope>NUCLEOTIDE SEQUENCE</scope>
    <source>
        <strain evidence="10">G9</strain>
    </source>
</reference>
<dbReference type="Gene3D" id="1.20.1530.20">
    <property type="match status" value="1"/>
</dbReference>
<evidence type="ECO:0000256" key="1">
    <source>
        <dbReference type="ARBA" id="ARBA00004141"/>
    </source>
</evidence>
<feature type="transmembrane region" description="Helical" evidence="7">
    <location>
        <begin position="43"/>
        <end position="61"/>
    </location>
</feature>
<dbReference type="PANTHER" id="PTHR42751">
    <property type="entry name" value="SODIUM/HYDROGEN EXCHANGER FAMILY/TRKA DOMAIN PROTEIN"/>
    <property type="match status" value="1"/>
</dbReference>
<evidence type="ECO:0000259" key="9">
    <source>
        <dbReference type="Pfam" id="PF02254"/>
    </source>
</evidence>
<evidence type="ECO:0000313" key="11">
    <source>
        <dbReference type="Proteomes" id="UP001154265"/>
    </source>
</evidence>
<evidence type="ECO:0000256" key="2">
    <source>
        <dbReference type="ARBA" id="ARBA00005551"/>
    </source>
</evidence>
<comment type="caution">
    <text evidence="10">The sequence shown here is derived from an EMBL/GenBank/DDBJ whole genome shotgun (WGS) entry which is preliminary data.</text>
</comment>
<feature type="transmembrane region" description="Helical" evidence="7">
    <location>
        <begin position="18"/>
        <end position="36"/>
    </location>
</feature>
<dbReference type="InterPro" id="IPR006153">
    <property type="entry name" value="Cation/H_exchanger_TM"/>
</dbReference>
<comment type="similarity">
    <text evidence="2">Belongs to the monovalent cation:proton antiporter 2 (CPA2) transporter (TC 2.A.37) family.</text>
</comment>
<proteinExistence type="inferred from homology"/>
<reference evidence="10" key="2">
    <citation type="submission" date="2022-01" db="EMBL/GenBank/DDBJ databases">
        <authorList>
            <person name="Zivanovic Y."/>
            <person name="Moreira D."/>
            <person name="Lopez-Garcia P."/>
        </authorList>
    </citation>
    <scope>NUCLEOTIDE SEQUENCE</scope>
    <source>
        <strain evidence="10">G9</strain>
    </source>
</reference>
<dbReference type="InterPro" id="IPR036291">
    <property type="entry name" value="NAD(P)-bd_dom_sf"/>
</dbReference>
<dbReference type="Proteomes" id="UP001154265">
    <property type="component" value="Unassembled WGS sequence"/>
</dbReference>
<name>A0ABT6EU18_9SYNE</name>
<comment type="subcellular location">
    <subcellularLocation>
        <location evidence="1">Membrane</location>
        <topology evidence="1">Multi-pass membrane protein</topology>
    </subcellularLocation>
</comment>
<evidence type="ECO:0000256" key="7">
    <source>
        <dbReference type="SAM" id="Phobius"/>
    </source>
</evidence>